<comment type="caution">
    <text evidence="2">The sequence shown here is derived from an EMBL/GenBank/DDBJ whole genome shotgun (WGS) entry which is preliminary data.</text>
</comment>
<dbReference type="Proteomes" id="UP000247409">
    <property type="component" value="Unassembled WGS sequence"/>
</dbReference>
<evidence type="ECO:0000313" key="2">
    <source>
        <dbReference type="EMBL" id="PXF47453.1"/>
    </source>
</evidence>
<dbReference type="EMBL" id="NBIV01000024">
    <property type="protein sequence ID" value="PXF47453.1"/>
    <property type="molecule type" value="Genomic_DNA"/>
</dbReference>
<dbReference type="AlphaFoldDB" id="A0A2V3IZH7"/>
<gene>
    <name evidence="2" type="ORF">BWQ96_02784</name>
</gene>
<feature type="compositionally biased region" description="Basic residues" evidence="1">
    <location>
        <begin position="9"/>
        <end position="24"/>
    </location>
</feature>
<organism evidence="2 3">
    <name type="scientific">Gracilariopsis chorda</name>
    <dbReference type="NCBI Taxonomy" id="448386"/>
    <lineage>
        <taxon>Eukaryota</taxon>
        <taxon>Rhodophyta</taxon>
        <taxon>Florideophyceae</taxon>
        <taxon>Rhodymeniophycidae</taxon>
        <taxon>Gracilariales</taxon>
        <taxon>Gracilariaceae</taxon>
        <taxon>Gracilariopsis</taxon>
    </lineage>
</organism>
<proteinExistence type="predicted"/>
<feature type="region of interest" description="Disordered" evidence="1">
    <location>
        <begin position="92"/>
        <end position="113"/>
    </location>
</feature>
<keyword evidence="3" id="KW-1185">Reference proteome</keyword>
<evidence type="ECO:0000313" key="3">
    <source>
        <dbReference type="Proteomes" id="UP000247409"/>
    </source>
</evidence>
<evidence type="ECO:0000256" key="1">
    <source>
        <dbReference type="SAM" id="MobiDB-lite"/>
    </source>
</evidence>
<protein>
    <submittedName>
        <fullName evidence="2">Uncharacterized protein</fullName>
    </submittedName>
</protein>
<reference evidence="2 3" key="1">
    <citation type="journal article" date="2018" name="Mol. Biol. Evol.">
        <title>Analysis of the draft genome of the red seaweed Gracilariopsis chorda provides insights into genome size evolution in Rhodophyta.</title>
        <authorList>
            <person name="Lee J."/>
            <person name="Yang E.C."/>
            <person name="Graf L."/>
            <person name="Yang J.H."/>
            <person name="Qiu H."/>
            <person name="Zel Zion U."/>
            <person name="Chan C.X."/>
            <person name="Stephens T.G."/>
            <person name="Weber A.P.M."/>
            <person name="Boo G.H."/>
            <person name="Boo S.M."/>
            <person name="Kim K.M."/>
            <person name="Shin Y."/>
            <person name="Jung M."/>
            <person name="Lee S.J."/>
            <person name="Yim H.S."/>
            <person name="Lee J.H."/>
            <person name="Bhattacharya D."/>
            <person name="Yoon H.S."/>
        </authorList>
    </citation>
    <scope>NUCLEOTIDE SEQUENCE [LARGE SCALE GENOMIC DNA]</scope>
    <source>
        <strain evidence="2 3">SKKU-2015</strain>
        <tissue evidence="2">Whole body</tissue>
    </source>
</reference>
<accession>A0A2V3IZH7</accession>
<feature type="compositionally biased region" description="Low complexity" evidence="1">
    <location>
        <begin position="104"/>
        <end position="113"/>
    </location>
</feature>
<name>A0A2V3IZH7_9FLOR</name>
<feature type="region of interest" description="Disordered" evidence="1">
    <location>
        <begin position="1"/>
        <end position="29"/>
    </location>
</feature>
<sequence>MMAEEQAVRRKREQRAKRREKRRQIRQEDATLADALNAVSVGNEAKKDAPTIGAPLKTDVEMSALKVRRSRIRKPCKKCQERLKKIRARMAKRAAMSIDKDDTNVTNNNNVMA</sequence>